<protein>
    <recommendedName>
        <fullName evidence="3">UDP-N-acetylglucosamine kinase</fullName>
    </recommendedName>
</protein>
<organism evidence="1 2">
    <name type="scientific">Sphingobacterium alkalisoli</name>
    <dbReference type="NCBI Taxonomy" id="1874115"/>
    <lineage>
        <taxon>Bacteria</taxon>
        <taxon>Pseudomonadati</taxon>
        <taxon>Bacteroidota</taxon>
        <taxon>Sphingobacteriia</taxon>
        <taxon>Sphingobacteriales</taxon>
        <taxon>Sphingobacteriaceae</taxon>
        <taxon>Sphingobacterium</taxon>
    </lineage>
</organism>
<keyword evidence="2" id="KW-1185">Reference proteome</keyword>
<sequence length="86" mass="9822">MSATKMLKVFAGPNGCGKSTIFTTIMQQFRTGHFVNSDEIEKEIASKGFINIDVFDLQLTQKDLDIFKKEPNTLTLRQSIHFRQLI</sequence>
<dbReference type="Proteomes" id="UP000309872">
    <property type="component" value="Unassembled WGS sequence"/>
</dbReference>
<proteinExistence type="predicted"/>
<dbReference type="EMBL" id="SUKA01000014">
    <property type="protein sequence ID" value="TJY59713.1"/>
    <property type="molecule type" value="Genomic_DNA"/>
</dbReference>
<dbReference type="AlphaFoldDB" id="A0A4U0GLX2"/>
<name>A0A4U0GLX2_9SPHI</name>
<accession>A0A4U0GLX2</accession>
<dbReference type="RefSeq" id="WP_136823231.1">
    <property type="nucleotide sequence ID" value="NZ_BMJX01000015.1"/>
</dbReference>
<gene>
    <name evidence="1" type="ORF">FAZ19_23530</name>
</gene>
<dbReference type="SUPFAM" id="SSF52540">
    <property type="entry name" value="P-loop containing nucleoside triphosphate hydrolases"/>
    <property type="match status" value="1"/>
</dbReference>
<evidence type="ECO:0000313" key="2">
    <source>
        <dbReference type="Proteomes" id="UP000309872"/>
    </source>
</evidence>
<dbReference type="OrthoDB" id="9791543at2"/>
<evidence type="ECO:0008006" key="3">
    <source>
        <dbReference type="Google" id="ProtNLM"/>
    </source>
</evidence>
<evidence type="ECO:0000313" key="1">
    <source>
        <dbReference type="EMBL" id="TJY59713.1"/>
    </source>
</evidence>
<reference evidence="1 2" key="1">
    <citation type="submission" date="2019-04" db="EMBL/GenBank/DDBJ databases">
        <title>Sphingobacterium olei sp. nov., isolated from oil-contaminated soil.</title>
        <authorList>
            <person name="Liu B."/>
        </authorList>
    </citation>
    <scope>NUCLEOTIDE SEQUENCE [LARGE SCALE GENOMIC DNA]</scope>
    <source>
        <strain evidence="1 2">Y3L14</strain>
    </source>
</reference>
<dbReference type="InterPro" id="IPR027417">
    <property type="entry name" value="P-loop_NTPase"/>
</dbReference>
<comment type="caution">
    <text evidence="1">The sequence shown here is derived from an EMBL/GenBank/DDBJ whole genome shotgun (WGS) entry which is preliminary data.</text>
</comment>